<evidence type="ECO:0000313" key="2">
    <source>
        <dbReference type="Proteomes" id="UP001060215"/>
    </source>
</evidence>
<dbReference type="EMBL" id="CM045767">
    <property type="protein sequence ID" value="KAI7998035.1"/>
    <property type="molecule type" value="Genomic_DNA"/>
</dbReference>
<gene>
    <name evidence="1" type="ORF">LOK49_LG10G01574</name>
</gene>
<protein>
    <submittedName>
        <fullName evidence="1">Uncharacterized protein</fullName>
    </submittedName>
</protein>
<reference evidence="1 2" key="1">
    <citation type="journal article" date="2022" name="Plant J.">
        <title>Chromosome-level genome of Camellia lanceoleosa provides a valuable resource for understanding genome evolution and self-incompatibility.</title>
        <authorList>
            <person name="Gong W."/>
            <person name="Xiao S."/>
            <person name="Wang L."/>
            <person name="Liao Z."/>
            <person name="Chang Y."/>
            <person name="Mo W."/>
            <person name="Hu G."/>
            <person name="Li W."/>
            <person name="Zhao G."/>
            <person name="Zhu H."/>
            <person name="Hu X."/>
            <person name="Ji K."/>
            <person name="Xiang X."/>
            <person name="Song Q."/>
            <person name="Yuan D."/>
            <person name="Jin S."/>
            <person name="Zhang L."/>
        </authorList>
    </citation>
    <scope>NUCLEOTIDE SEQUENCE [LARGE SCALE GENOMIC DNA]</scope>
    <source>
        <strain evidence="1">SQ_2022a</strain>
    </source>
</reference>
<name>A0ACC0GCZ6_9ERIC</name>
<proteinExistence type="predicted"/>
<keyword evidence="2" id="KW-1185">Reference proteome</keyword>
<dbReference type="Proteomes" id="UP001060215">
    <property type="component" value="Chromosome 10"/>
</dbReference>
<organism evidence="1 2">
    <name type="scientific">Camellia lanceoleosa</name>
    <dbReference type="NCBI Taxonomy" id="1840588"/>
    <lineage>
        <taxon>Eukaryota</taxon>
        <taxon>Viridiplantae</taxon>
        <taxon>Streptophyta</taxon>
        <taxon>Embryophyta</taxon>
        <taxon>Tracheophyta</taxon>
        <taxon>Spermatophyta</taxon>
        <taxon>Magnoliopsida</taxon>
        <taxon>eudicotyledons</taxon>
        <taxon>Gunneridae</taxon>
        <taxon>Pentapetalae</taxon>
        <taxon>asterids</taxon>
        <taxon>Ericales</taxon>
        <taxon>Theaceae</taxon>
        <taxon>Camellia</taxon>
    </lineage>
</organism>
<sequence>MHDLEGDLSYLSRSTLQYEVQQKIETNPLSVLRQAIRRVTPDIAEKARRVSGLTYQALIEIGSTQEKALAIR</sequence>
<comment type="caution">
    <text evidence="1">The sequence shown here is derived from an EMBL/GenBank/DDBJ whole genome shotgun (WGS) entry which is preliminary data.</text>
</comment>
<accession>A0ACC0GCZ6</accession>
<evidence type="ECO:0000313" key="1">
    <source>
        <dbReference type="EMBL" id="KAI7998035.1"/>
    </source>
</evidence>